<dbReference type="EMBL" id="LVJN01000015">
    <property type="protein sequence ID" value="OSM07146.1"/>
    <property type="molecule type" value="Genomic_DNA"/>
</dbReference>
<keyword evidence="2 6" id="KW-0349">Heme</keyword>
<dbReference type="SUPFAM" id="SSF46626">
    <property type="entry name" value="Cytochrome c"/>
    <property type="match status" value="1"/>
</dbReference>
<evidence type="ECO:0000256" key="7">
    <source>
        <dbReference type="SAM" id="SignalP"/>
    </source>
</evidence>
<gene>
    <name evidence="9" type="ORF">MAIT1_03939</name>
</gene>
<sequence length="128" mass="13994">MTISRIAAILSMTLSLTVAANVAFAQGDAAAGEKLFKKKCASCHFFDSSGKKRVGPNLYGVVGRQAGTSPHFPYSNDLKEAGFAWNPQRLDMFLTKPKAMFKRTRMTFVGLRKPSDRADVIAYLSTAK</sequence>
<protein>
    <submittedName>
        <fullName evidence="9">Putative cytochrome c family protein</fullName>
    </submittedName>
</protein>
<proteinExistence type="predicted"/>
<evidence type="ECO:0000256" key="6">
    <source>
        <dbReference type="PROSITE-ProRule" id="PRU00433"/>
    </source>
</evidence>
<dbReference type="GO" id="GO:0046872">
    <property type="term" value="F:metal ion binding"/>
    <property type="evidence" value="ECO:0007669"/>
    <property type="project" value="UniProtKB-KW"/>
</dbReference>
<dbReference type="InterPro" id="IPR002327">
    <property type="entry name" value="Cyt_c_1A/1B"/>
</dbReference>
<dbReference type="AlphaFoldDB" id="A0A1Y2K9I5"/>
<evidence type="ECO:0000256" key="5">
    <source>
        <dbReference type="ARBA" id="ARBA00023004"/>
    </source>
</evidence>
<organism evidence="9 10">
    <name type="scientific">Magnetofaba australis IT-1</name>
    <dbReference type="NCBI Taxonomy" id="1434232"/>
    <lineage>
        <taxon>Bacteria</taxon>
        <taxon>Pseudomonadati</taxon>
        <taxon>Pseudomonadota</taxon>
        <taxon>Magnetococcia</taxon>
        <taxon>Magnetococcales</taxon>
        <taxon>Magnetococcaceae</taxon>
        <taxon>Magnetofaba</taxon>
    </lineage>
</organism>
<evidence type="ECO:0000313" key="9">
    <source>
        <dbReference type="EMBL" id="OSM07146.1"/>
    </source>
</evidence>
<keyword evidence="5 6" id="KW-0408">Iron</keyword>
<reference evidence="9 10" key="1">
    <citation type="journal article" date="2016" name="BMC Genomics">
        <title>Combined genomic and structural analyses of a cultured magnetotactic bacterium reveals its niche adaptation to a dynamic environment.</title>
        <authorList>
            <person name="Araujo A.C."/>
            <person name="Morillo V."/>
            <person name="Cypriano J."/>
            <person name="Teixeira L.C."/>
            <person name="Leao P."/>
            <person name="Lyra S."/>
            <person name="Almeida L.G."/>
            <person name="Bazylinski D.A."/>
            <person name="Vasconcellos A.T."/>
            <person name="Abreu F."/>
            <person name="Lins U."/>
        </authorList>
    </citation>
    <scope>NUCLEOTIDE SEQUENCE [LARGE SCALE GENOMIC DNA]</scope>
    <source>
        <strain evidence="9 10">IT-1</strain>
    </source>
</reference>
<dbReference type="STRING" id="1434232.MAIT1_03939"/>
<evidence type="ECO:0000256" key="4">
    <source>
        <dbReference type="ARBA" id="ARBA00022982"/>
    </source>
</evidence>
<evidence type="ECO:0000256" key="1">
    <source>
        <dbReference type="ARBA" id="ARBA00022448"/>
    </source>
</evidence>
<evidence type="ECO:0000256" key="3">
    <source>
        <dbReference type="ARBA" id="ARBA00022723"/>
    </source>
</evidence>
<dbReference type="Gene3D" id="1.10.760.10">
    <property type="entry name" value="Cytochrome c-like domain"/>
    <property type="match status" value="1"/>
</dbReference>
<dbReference type="PRINTS" id="PR00604">
    <property type="entry name" value="CYTCHRMECIAB"/>
</dbReference>
<dbReference type="Pfam" id="PF00034">
    <property type="entry name" value="Cytochrom_C"/>
    <property type="match status" value="1"/>
</dbReference>
<dbReference type="InterPro" id="IPR009056">
    <property type="entry name" value="Cyt_c-like_dom"/>
</dbReference>
<feature type="domain" description="Cytochrome c" evidence="8">
    <location>
        <begin position="27"/>
        <end position="128"/>
    </location>
</feature>
<feature type="signal peptide" evidence="7">
    <location>
        <begin position="1"/>
        <end position="25"/>
    </location>
</feature>
<keyword evidence="1" id="KW-0813">Transport</keyword>
<evidence type="ECO:0000313" key="10">
    <source>
        <dbReference type="Proteomes" id="UP000194003"/>
    </source>
</evidence>
<evidence type="ECO:0000259" key="8">
    <source>
        <dbReference type="PROSITE" id="PS51007"/>
    </source>
</evidence>
<evidence type="ECO:0000256" key="2">
    <source>
        <dbReference type="ARBA" id="ARBA00022617"/>
    </source>
</evidence>
<dbReference type="GO" id="GO:0009055">
    <property type="term" value="F:electron transfer activity"/>
    <property type="evidence" value="ECO:0007669"/>
    <property type="project" value="InterPro"/>
</dbReference>
<dbReference type="PANTHER" id="PTHR11961">
    <property type="entry name" value="CYTOCHROME C"/>
    <property type="match status" value="1"/>
</dbReference>
<comment type="caution">
    <text evidence="9">The sequence shown here is derived from an EMBL/GenBank/DDBJ whole genome shotgun (WGS) entry which is preliminary data.</text>
</comment>
<keyword evidence="3 6" id="KW-0479">Metal-binding</keyword>
<feature type="chain" id="PRO_5012350176" evidence="7">
    <location>
        <begin position="26"/>
        <end position="128"/>
    </location>
</feature>
<dbReference type="RefSeq" id="WP_198947794.1">
    <property type="nucleotide sequence ID" value="NZ_LVJN01000015.1"/>
</dbReference>
<keyword evidence="7" id="KW-0732">Signal</keyword>
<keyword evidence="10" id="KW-1185">Reference proteome</keyword>
<dbReference type="InterPro" id="IPR036909">
    <property type="entry name" value="Cyt_c-like_dom_sf"/>
</dbReference>
<accession>A0A1Y2K9I5</accession>
<keyword evidence="4" id="KW-0249">Electron transport</keyword>
<dbReference type="GO" id="GO:0020037">
    <property type="term" value="F:heme binding"/>
    <property type="evidence" value="ECO:0007669"/>
    <property type="project" value="InterPro"/>
</dbReference>
<dbReference type="Proteomes" id="UP000194003">
    <property type="component" value="Unassembled WGS sequence"/>
</dbReference>
<dbReference type="PROSITE" id="PS51007">
    <property type="entry name" value="CYTC"/>
    <property type="match status" value="1"/>
</dbReference>
<name>A0A1Y2K9I5_9PROT</name>